<reference evidence="1" key="1">
    <citation type="submission" date="2022-02" db="EMBL/GenBank/DDBJ databases">
        <title>Plant Genome Project.</title>
        <authorList>
            <person name="Zhang R.-G."/>
        </authorList>
    </citation>
    <scope>NUCLEOTIDE SEQUENCE</scope>
    <source>
        <strain evidence="1">AT1</strain>
    </source>
</reference>
<organism evidence="1 2">
    <name type="scientific">Rhododendron molle</name>
    <name type="common">Chinese azalea</name>
    <name type="synonym">Azalea mollis</name>
    <dbReference type="NCBI Taxonomy" id="49168"/>
    <lineage>
        <taxon>Eukaryota</taxon>
        <taxon>Viridiplantae</taxon>
        <taxon>Streptophyta</taxon>
        <taxon>Embryophyta</taxon>
        <taxon>Tracheophyta</taxon>
        <taxon>Spermatophyta</taxon>
        <taxon>Magnoliopsida</taxon>
        <taxon>eudicotyledons</taxon>
        <taxon>Gunneridae</taxon>
        <taxon>Pentapetalae</taxon>
        <taxon>asterids</taxon>
        <taxon>Ericales</taxon>
        <taxon>Ericaceae</taxon>
        <taxon>Ericoideae</taxon>
        <taxon>Rhodoreae</taxon>
        <taxon>Rhododendron</taxon>
    </lineage>
</organism>
<keyword evidence="2" id="KW-1185">Reference proteome</keyword>
<gene>
    <name evidence="1" type="ORF">RHMOL_Rhmol13G0172900</name>
</gene>
<evidence type="ECO:0000313" key="1">
    <source>
        <dbReference type="EMBL" id="KAI8524744.1"/>
    </source>
</evidence>
<accession>A0ACC0L7R8</accession>
<dbReference type="EMBL" id="CM046400">
    <property type="protein sequence ID" value="KAI8524744.1"/>
    <property type="molecule type" value="Genomic_DNA"/>
</dbReference>
<dbReference type="Proteomes" id="UP001062846">
    <property type="component" value="Chromosome 13"/>
</dbReference>
<evidence type="ECO:0000313" key="2">
    <source>
        <dbReference type="Proteomes" id="UP001062846"/>
    </source>
</evidence>
<name>A0ACC0L7R8_RHOML</name>
<protein>
    <submittedName>
        <fullName evidence="1">Uncharacterized protein</fullName>
    </submittedName>
</protein>
<proteinExistence type="predicted"/>
<comment type="caution">
    <text evidence="1">The sequence shown here is derived from an EMBL/GenBank/DDBJ whole genome shotgun (WGS) entry which is preliminary data.</text>
</comment>
<sequence length="122" mass="14165">MLRLKLLSTLCFIVLGLEPFGLAVESPFGLLVWASLQLLDGWRTFYVDKWQRKLQWRIWQLFSRCVGLFAKLDMPMISPKRPQSLEILLKLLLWVSGITSMHSPRFLNPIPPVAPRRHPNLA</sequence>